<dbReference type="EMBL" id="BSRI01000002">
    <property type="protein sequence ID" value="GLV57291.1"/>
    <property type="molecule type" value="Genomic_DNA"/>
</dbReference>
<sequence>MFTVYIPDRRGRGLSGPLGANYSIEREDEDLDALLTQTDAHFVFGTADGALFALHAAISLPAIQKVIAYEPVLFAGQPGLEPFIASIQHFELNMAKGGPILAVVGLTKDQVKALRLVPDSFLIPLTRLILRLVDRNVKGDDVPYRELLPTLRDELQIVTQTEGTIENYRGVTADVLLLLGSKSAEFIKGSINALHNVLPHVQLIELHGLNHDAAQDYGKPGPIAQEIKRFIQDAAKVSI</sequence>
<name>A0ABQ6FSP8_9CHLR</name>
<evidence type="ECO:0000313" key="2">
    <source>
        <dbReference type="Proteomes" id="UP001344906"/>
    </source>
</evidence>
<gene>
    <name evidence="1" type="ORF">KDH_41270</name>
</gene>
<comment type="caution">
    <text evidence="1">The sequence shown here is derived from an EMBL/GenBank/DDBJ whole genome shotgun (WGS) entry which is preliminary data.</text>
</comment>
<organism evidence="1 2">
    <name type="scientific">Dictyobacter halimunensis</name>
    <dbReference type="NCBI Taxonomy" id="3026934"/>
    <lineage>
        <taxon>Bacteria</taxon>
        <taxon>Bacillati</taxon>
        <taxon>Chloroflexota</taxon>
        <taxon>Ktedonobacteria</taxon>
        <taxon>Ktedonobacterales</taxon>
        <taxon>Dictyobacteraceae</taxon>
        <taxon>Dictyobacter</taxon>
    </lineage>
</organism>
<evidence type="ECO:0008006" key="3">
    <source>
        <dbReference type="Google" id="ProtNLM"/>
    </source>
</evidence>
<dbReference type="Gene3D" id="3.40.50.1820">
    <property type="entry name" value="alpha/beta hydrolase"/>
    <property type="match status" value="1"/>
</dbReference>
<dbReference type="Proteomes" id="UP001344906">
    <property type="component" value="Unassembled WGS sequence"/>
</dbReference>
<evidence type="ECO:0000313" key="1">
    <source>
        <dbReference type="EMBL" id="GLV57291.1"/>
    </source>
</evidence>
<reference evidence="1 2" key="1">
    <citation type="submission" date="2023-02" db="EMBL/GenBank/DDBJ databases">
        <title>Dictyobacter halimunensis sp. nov., a new member of the class Ktedonobacteria from forest soil in a geothermal area.</title>
        <authorList>
            <person name="Rachmania M.K."/>
            <person name="Ningsih F."/>
            <person name="Sakai Y."/>
            <person name="Yabe S."/>
            <person name="Yokota A."/>
            <person name="Sjamsuridzal W."/>
        </authorList>
    </citation>
    <scope>NUCLEOTIDE SEQUENCE [LARGE SCALE GENOMIC DNA]</scope>
    <source>
        <strain evidence="1 2">S3.2.2.5</strain>
    </source>
</reference>
<accession>A0ABQ6FSP8</accession>
<proteinExistence type="predicted"/>
<dbReference type="SUPFAM" id="SSF53474">
    <property type="entry name" value="alpha/beta-Hydrolases"/>
    <property type="match status" value="1"/>
</dbReference>
<keyword evidence="2" id="KW-1185">Reference proteome</keyword>
<dbReference type="InterPro" id="IPR029058">
    <property type="entry name" value="AB_hydrolase_fold"/>
</dbReference>
<protein>
    <recommendedName>
        <fullName evidence="3">AB hydrolase-1 domain-containing protein</fullName>
    </recommendedName>
</protein>
<dbReference type="RefSeq" id="WP_420917164.1">
    <property type="nucleotide sequence ID" value="NZ_BSRI01000002.1"/>
</dbReference>